<name>A0ABQ1ZTZ4_9BACL</name>
<keyword evidence="3" id="KW-1185">Reference proteome</keyword>
<gene>
    <name evidence="2" type="ORF">GCM10007362_20520</name>
</gene>
<keyword evidence="1" id="KW-0812">Transmembrane</keyword>
<feature type="transmembrane region" description="Helical" evidence="1">
    <location>
        <begin position="53"/>
        <end position="74"/>
    </location>
</feature>
<comment type="caution">
    <text evidence="2">The sequence shown here is derived from an EMBL/GenBank/DDBJ whole genome shotgun (WGS) entry which is preliminary data.</text>
</comment>
<evidence type="ECO:0000313" key="2">
    <source>
        <dbReference type="EMBL" id="GGH77170.1"/>
    </source>
</evidence>
<accession>A0ABQ1ZTZ4</accession>
<evidence type="ECO:0000256" key="1">
    <source>
        <dbReference type="SAM" id="Phobius"/>
    </source>
</evidence>
<evidence type="ECO:0000313" key="3">
    <source>
        <dbReference type="Proteomes" id="UP000605427"/>
    </source>
</evidence>
<feature type="transmembrane region" description="Helical" evidence="1">
    <location>
        <begin position="30"/>
        <end position="47"/>
    </location>
</feature>
<dbReference type="Proteomes" id="UP000605427">
    <property type="component" value="Unassembled WGS sequence"/>
</dbReference>
<organism evidence="2 3">
    <name type="scientific">Saccharibacillus endophyticus</name>
    <dbReference type="NCBI Taxonomy" id="2060666"/>
    <lineage>
        <taxon>Bacteria</taxon>
        <taxon>Bacillati</taxon>
        <taxon>Bacillota</taxon>
        <taxon>Bacilli</taxon>
        <taxon>Bacillales</taxon>
        <taxon>Paenibacillaceae</taxon>
        <taxon>Saccharibacillus</taxon>
    </lineage>
</organism>
<proteinExistence type="predicted"/>
<feature type="transmembrane region" description="Helical" evidence="1">
    <location>
        <begin position="6"/>
        <end position="23"/>
    </location>
</feature>
<reference evidence="3" key="1">
    <citation type="journal article" date="2019" name="Int. J. Syst. Evol. Microbiol.">
        <title>The Global Catalogue of Microorganisms (GCM) 10K type strain sequencing project: providing services to taxonomists for standard genome sequencing and annotation.</title>
        <authorList>
            <consortium name="The Broad Institute Genomics Platform"/>
            <consortium name="The Broad Institute Genome Sequencing Center for Infectious Disease"/>
            <person name="Wu L."/>
            <person name="Ma J."/>
        </authorList>
    </citation>
    <scope>NUCLEOTIDE SEQUENCE [LARGE SCALE GENOMIC DNA]</scope>
    <source>
        <strain evidence="3">CCM 8702</strain>
    </source>
</reference>
<keyword evidence="1" id="KW-0472">Membrane</keyword>
<dbReference type="EMBL" id="BMDD01000002">
    <property type="protein sequence ID" value="GGH77170.1"/>
    <property type="molecule type" value="Genomic_DNA"/>
</dbReference>
<protein>
    <submittedName>
        <fullName evidence="2">Uncharacterized protein</fullName>
    </submittedName>
</protein>
<dbReference type="RefSeq" id="WP_172243109.1">
    <property type="nucleotide sequence ID" value="NZ_BMDD01000002.1"/>
</dbReference>
<keyword evidence="1" id="KW-1133">Transmembrane helix</keyword>
<sequence length="86" mass="9390">MLVYIMLALMIISAGIITFRLVRHGAEYHLVENAAMAIIVSVAASILAEPGHWFSWVRYAYIVLGAAYIAYGAYGKYKGGTDGYGQ</sequence>